<comment type="caution">
    <text evidence="2">The sequence shown here is derived from an EMBL/GenBank/DDBJ whole genome shotgun (WGS) entry which is preliminary data.</text>
</comment>
<dbReference type="HOGENOM" id="CLU_014533_0_0_1"/>
<feature type="compositionally biased region" description="Polar residues" evidence="1">
    <location>
        <begin position="16"/>
        <end position="29"/>
    </location>
</feature>
<evidence type="ECO:0000313" key="3">
    <source>
        <dbReference type="Proteomes" id="UP000019484"/>
    </source>
</evidence>
<protein>
    <submittedName>
        <fullName evidence="2">Uncharacterized protein</fullName>
    </submittedName>
</protein>
<feature type="compositionally biased region" description="Polar residues" evidence="1">
    <location>
        <begin position="545"/>
        <end position="554"/>
    </location>
</feature>
<feature type="region of interest" description="Disordered" evidence="1">
    <location>
        <begin position="159"/>
        <end position="230"/>
    </location>
</feature>
<sequence length="653" mass="69814">MSTSIMHPPRVGRPDSPSSKSTLTQQIEQSEGERTPRSKAARSSPKPRSLSDAPKPFLSPSPAIREPFRRVSKDDSTISGSSTPTRPPPFHIRGLSLHVPAKDSLEGAAVANIPRIPLSPKLDSSQIYGSPSSMLPRRSRGLDYTRACTNLHHSTLAEASPDASPIAGRGIQIPPRRSFANNNVLDSPSNQSNPLWTSLSNEKTNLSSSVSSVNMLGSDSDSDSDSSSEDMAIDREMEDAILNTPAASRMNGGMVPGLMNSPGLEWMSAQPSPAQASLMSFQPNLMSFRRARTRKGKSQHSSSSVSMKSSKPSPGPLSPGVLKSVENAGSGYFGTGLTKQQVQSRRESLSLGTNDLHLSDSEDSSTNKPGTGHTVSDMDGPGSEGPRGVIRRAVTRRANLLPKTKGFARIRAQLLEESAPIESEARREAEVIRQVQENDPTAPPAPSPILQATTAFAGELVEDSIEDMAVDTASTLPLESFSRQAERNSAGSAFWNSFDGRYRTPPPGLLPRDSISAASDDAMDTPSSALADNLALRNFNRRSRSSTPLASNPPTAGDVARRVNNKRRREEDFDEAYTKRRAVSPGMSVQSSPLLSQSPLLNGDKAWPKLPPKANGQAQGDRSNSGGSMNGAKKVGLQGMTETNEGLMSMTID</sequence>
<feature type="region of interest" description="Disordered" evidence="1">
    <location>
        <begin position="505"/>
        <end position="526"/>
    </location>
</feature>
<feature type="compositionally biased region" description="Polar residues" evidence="1">
    <location>
        <begin position="616"/>
        <end position="627"/>
    </location>
</feature>
<reference evidence="2 3" key="1">
    <citation type="submission" date="2013-03" db="EMBL/GenBank/DDBJ databases">
        <title>The Genome Sequence of Capronia coronata CBS 617.96.</title>
        <authorList>
            <consortium name="The Broad Institute Genomics Platform"/>
            <person name="Cuomo C."/>
            <person name="de Hoog S."/>
            <person name="Gorbushina A."/>
            <person name="Walker B."/>
            <person name="Young S.K."/>
            <person name="Zeng Q."/>
            <person name="Gargeya S."/>
            <person name="Fitzgerald M."/>
            <person name="Haas B."/>
            <person name="Abouelleil A."/>
            <person name="Allen A.W."/>
            <person name="Alvarado L."/>
            <person name="Arachchi H.M."/>
            <person name="Berlin A.M."/>
            <person name="Chapman S.B."/>
            <person name="Gainer-Dewar J."/>
            <person name="Goldberg J."/>
            <person name="Griggs A."/>
            <person name="Gujja S."/>
            <person name="Hansen M."/>
            <person name="Howarth C."/>
            <person name="Imamovic A."/>
            <person name="Ireland A."/>
            <person name="Larimer J."/>
            <person name="McCowan C."/>
            <person name="Murphy C."/>
            <person name="Pearson M."/>
            <person name="Poon T.W."/>
            <person name="Priest M."/>
            <person name="Roberts A."/>
            <person name="Saif S."/>
            <person name="Shea T."/>
            <person name="Sisk P."/>
            <person name="Sykes S."/>
            <person name="Wortman J."/>
            <person name="Nusbaum C."/>
            <person name="Birren B."/>
        </authorList>
    </citation>
    <scope>NUCLEOTIDE SEQUENCE [LARGE SCALE GENOMIC DNA]</scope>
    <source>
        <strain evidence="2 3">CBS 617.96</strain>
    </source>
</reference>
<organism evidence="2 3">
    <name type="scientific">Capronia coronata CBS 617.96</name>
    <dbReference type="NCBI Taxonomy" id="1182541"/>
    <lineage>
        <taxon>Eukaryota</taxon>
        <taxon>Fungi</taxon>
        <taxon>Dikarya</taxon>
        <taxon>Ascomycota</taxon>
        <taxon>Pezizomycotina</taxon>
        <taxon>Eurotiomycetes</taxon>
        <taxon>Chaetothyriomycetidae</taxon>
        <taxon>Chaetothyriales</taxon>
        <taxon>Herpotrichiellaceae</taxon>
        <taxon>Capronia</taxon>
    </lineage>
</organism>
<evidence type="ECO:0000313" key="2">
    <source>
        <dbReference type="EMBL" id="EXJ91173.1"/>
    </source>
</evidence>
<feature type="region of interest" description="Disordered" evidence="1">
    <location>
        <begin position="539"/>
        <end position="653"/>
    </location>
</feature>
<feature type="compositionally biased region" description="Basic and acidic residues" evidence="1">
    <location>
        <begin position="66"/>
        <end position="76"/>
    </location>
</feature>
<keyword evidence="3" id="KW-1185">Reference proteome</keyword>
<feature type="region of interest" description="Disordered" evidence="1">
    <location>
        <begin position="291"/>
        <end position="388"/>
    </location>
</feature>
<dbReference type="Proteomes" id="UP000019484">
    <property type="component" value="Unassembled WGS sequence"/>
</dbReference>
<evidence type="ECO:0000256" key="1">
    <source>
        <dbReference type="SAM" id="MobiDB-lite"/>
    </source>
</evidence>
<feature type="compositionally biased region" description="Low complexity" evidence="1">
    <location>
        <begin position="299"/>
        <end position="324"/>
    </location>
</feature>
<feature type="compositionally biased region" description="Low complexity" evidence="1">
    <location>
        <begin position="590"/>
        <end position="601"/>
    </location>
</feature>
<dbReference type="EMBL" id="AMWN01000003">
    <property type="protein sequence ID" value="EXJ91173.1"/>
    <property type="molecule type" value="Genomic_DNA"/>
</dbReference>
<dbReference type="AlphaFoldDB" id="W9YF40"/>
<dbReference type="RefSeq" id="XP_007723367.1">
    <property type="nucleotide sequence ID" value="XM_007725177.1"/>
</dbReference>
<proteinExistence type="predicted"/>
<feature type="compositionally biased region" description="Polar residues" evidence="1">
    <location>
        <begin position="640"/>
        <end position="653"/>
    </location>
</feature>
<name>W9YF40_9EURO</name>
<dbReference type="STRING" id="1182541.W9YF40"/>
<dbReference type="PANTHER" id="PTHR42106">
    <property type="entry name" value="CHROMOSOME 10, WHOLE GENOME SHOTGUN SEQUENCE"/>
    <property type="match status" value="1"/>
</dbReference>
<gene>
    <name evidence="2" type="ORF">A1O1_04282</name>
</gene>
<dbReference type="PANTHER" id="PTHR42106:SF1">
    <property type="match status" value="1"/>
</dbReference>
<accession>W9YF40</accession>
<dbReference type="eggNOG" id="ENOG502S30V">
    <property type="taxonomic scope" value="Eukaryota"/>
</dbReference>
<feature type="compositionally biased region" description="Polar residues" evidence="1">
    <location>
        <begin position="179"/>
        <end position="206"/>
    </location>
</feature>
<feature type="region of interest" description="Disordered" evidence="1">
    <location>
        <begin position="1"/>
        <end position="93"/>
    </location>
</feature>
<dbReference type="GeneID" id="19159166"/>
<dbReference type="OrthoDB" id="340550at2759"/>